<feature type="transmembrane region" description="Helical" evidence="1">
    <location>
        <begin position="9"/>
        <end position="29"/>
    </location>
</feature>
<evidence type="ECO:0000313" key="3">
    <source>
        <dbReference type="Proteomes" id="UP000008520"/>
    </source>
</evidence>
<dbReference type="RefSeq" id="WP_003133234.1">
    <property type="nucleotide sequence ID" value="NC_017490.1"/>
</dbReference>
<gene>
    <name evidence="2" type="ordered locus">LCGL_1803</name>
</gene>
<evidence type="ECO:0000256" key="1">
    <source>
        <dbReference type="SAM" id="Phobius"/>
    </source>
</evidence>
<dbReference type="EMBL" id="AP009333">
    <property type="protein sequence ID" value="BAK61263.1"/>
    <property type="molecule type" value="Genomic_DNA"/>
</dbReference>
<dbReference type="KEGG" id="lgv:LCGL_1803"/>
<keyword evidence="1" id="KW-1133">Transmembrane helix</keyword>
<feature type="transmembrane region" description="Helical" evidence="1">
    <location>
        <begin position="35"/>
        <end position="52"/>
    </location>
</feature>
<proteinExistence type="predicted"/>
<feature type="transmembrane region" description="Helical" evidence="1">
    <location>
        <begin position="59"/>
        <end position="81"/>
    </location>
</feature>
<reference evidence="2 3" key="1">
    <citation type="journal article" date="2011" name="PLoS ONE">
        <title>Complete genome sequence and comparative analysis of the fish pathogen Lactococcus garvieae.</title>
        <authorList>
            <person name="Morita H."/>
            <person name="Toh H."/>
            <person name="Oshima K."/>
            <person name="Yoshizaki M."/>
            <person name="Kawanishi M."/>
            <person name="Nakaya K."/>
            <person name="Suzuki T."/>
            <person name="Miyauchi E."/>
            <person name="Ishii Y."/>
            <person name="Tanabe S."/>
            <person name="Murakami M."/>
            <person name="Hattori M."/>
        </authorList>
    </citation>
    <scope>NUCLEOTIDE SEQUENCE [LARGE SCALE GENOMIC DNA]</scope>
    <source>
        <strain evidence="2 3">Lg2</strain>
    </source>
</reference>
<accession>F9VG12</accession>
<protein>
    <submittedName>
        <fullName evidence="2">Uncharacterized protein</fullName>
    </submittedName>
</protein>
<keyword evidence="3" id="KW-1185">Reference proteome</keyword>
<sequence length="82" mass="9529">MKDVQKIGFIYKIILTIMIFTYIVINIFVKDIFESSYISFIQAFTVLSYIFIAKLSKSIAINTVLICLTIILFIISLFLMFN</sequence>
<dbReference type="AlphaFoldDB" id="F9VG12"/>
<keyword evidence="1" id="KW-0472">Membrane</keyword>
<dbReference type="HOGENOM" id="CLU_2553977_0_0_9"/>
<keyword evidence="1" id="KW-0812">Transmembrane</keyword>
<organism evidence="2 3">
    <name type="scientific">Lactococcus garvieae (strain Lg2)</name>
    <name type="common">Enterococcus seriolicida</name>
    <dbReference type="NCBI Taxonomy" id="420890"/>
    <lineage>
        <taxon>Bacteria</taxon>
        <taxon>Bacillati</taxon>
        <taxon>Bacillota</taxon>
        <taxon>Bacilli</taxon>
        <taxon>Lactobacillales</taxon>
        <taxon>Streptococcaceae</taxon>
        <taxon>Lactococcus</taxon>
    </lineage>
</organism>
<evidence type="ECO:0000313" key="2">
    <source>
        <dbReference type="EMBL" id="BAK61263.1"/>
    </source>
</evidence>
<name>F9VG12_LACGL</name>
<dbReference type="Proteomes" id="UP000008520">
    <property type="component" value="Chromosome"/>
</dbReference>